<dbReference type="AlphaFoldDB" id="A0A9P1V069"/>
<protein>
    <submittedName>
        <fullName evidence="1">Uncharacterized protein</fullName>
    </submittedName>
</protein>
<organism evidence="1 2">
    <name type="scientific">Yersinia enterocolitica</name>
    <dbReference type="NCBI Taxonomy" id="630"/>
    <lineage>
        <taxon>Bacteria</taxon>
        <taxon>Pseudomonadati</taxon>
        <taxon>Pseudomonadota</taxon>
        <taxon>Gammaproteobacteria</taxon>
        <taxon>Enterobacterales</taxon>
        <taxon>Yersiniaceae</taxon>
        <taxon>Yersinia</taxon>
    </lineage>
</organism>
<comment type="caution">
    <text evidence="1">The sequence shown here is derived from an EMBL/GenBank/DDBJ whole genome shotgun (WGS) entry which is preliminary data.</text>
</comment>
<evidence type="ECO:0000313" key="1">
    <source>
        <dbReference type="EMBL" id="CNF55224.1"/>
    </source>
</evidence>
<name>A0A9P1V069_YEREN</name>
<gene>
    <name evidence="1" type="ORF">ERS137939_01763</name>
</gene>
<evidence type="ECO:0000313" key="2">
    <source>
        <dbReference type="Proteomes" id="UP000041356"/>
    </source>
</evidence>
<reference evidence="1 2" key="1">
    <citation type="submission" date="2015-03" db="EMBL/GenBank/DDBJ databases">
        <authorList>
            <consortium name="Pathogen Informatics"/>
            <person name="Murphy D."/>
        </authorList>
    </citation>
    <scope>NUCLEOTIDE SEQUENCE [LARGE SCALE GENOMIC DNA]</scope>
    <source>
        <strain evidence="1 2">IP27818</strain>
    </source>
</reference>
<dbReference type="Proteomes" id="UP000041356">
    <property type="component" value="Unassembled WGS sequence"/>
</dbReference>
<proteinExistence type="predicted"/>
<accession>A0A9P1V069</accession>
<sequence length="49" mass="5643">MRGKKLFSTLILYSLTELLSTTALSLTIPRTVFRDLNHKIVKLTPFSNY</sequence>
<dbReference type="EMBL" id="CPZF01000004">
    <property type="protein sequence ID" value="CNF55224.1"/>
    <property type="molecule type" value="Genomic_DNA"/>
</dbReference>